<keyword evidence="3 7" id="KW-0378">Hydrolase</keyword>
<dbReference type="EMBL" id="LK056665">
    <property type="protein sequence ID" value="CDS82388.1"/>
    <property type="molecule type" value="Genomic_DNA"/>
</dbReference>
<feature type="active site" description="Proton donor" evidence="4">
    <location>
        <position position="358"/>
    </location>
</feature>
<evidence type="ECO:0000313" key="7">
    <source>
        <dbReference type="EMBL" id="CDS82388.1"/>
    </source>
</evidence>
<proteinExistence type="inferred from homology"/>
<dbReference type="SUPFAM" id="SSF53474">
    <property type="entry name" value="alpha/beta-Hydrolases"/>
    <property type="match status" value="1"/>
</dbReference>
<dbReference type="PRINTS" id="PR00412">
    <property type="entry name" value="EPOXHYDRLASE"/>
</dbReference>
<feature type="active site" description="Nucleophile" evidence="4">
    <location>
        <position position="203"/>
    </location>
</feature>
<organism evidence="7">
    <name type="scientific">Sporisorium scitamineum</name>
    <dbReference type="NCBI Taxonomy" id="49012"/>
    <lineage>
        <taxon>Eukaryota</taxon>
        <taxon>Fungi</taxon>
        <taxon>Dikarya</taxon>
        <taxon>Basidiomycota</taxon>
        <taxon>Ustilaginomycotina</taxon>
        <taxon>Ustilaginomycetes</taxon>
        <taxon>Ustilaginales</taxon>
        <taxon>Ustilaginaceae</taxon>
        <taxon>Sporisorium</taxon>
    </lineage>
</organism>
<dbReference type="GO" id="GO:0004301">
    <property type="term" value="F:epoxide hydrolase activity"/>
    <property type="evidence" value="ECO:0007669"/>
    <property type="project" value="TreeGrafter"/>
</dbReference>
<feature type="domain" description="Epoxide hydrolase N-terminal" evidence="6">
    <location>
        <begin position="8"/>
        <end position="138"/>
    </location>
</feature>
<sequence>MSEVGRPRQIRVDFPDAELDRLQRKLDDVRLPESEITGGLEPWEYGTNLAKLRQVLGDWRSGNPKDNRRQPVGTSGPGVKAWWKGVESQLNRFPHYTVQIEGIEVHYQHFKSTISDEEAGMPAIPLIFSHGWPGCFTEAFHFASKLVESRVPRLKVGVPSLPGFGLSQAPLKKGWTLEDTAKVFDTLMTSVLGFESYMAQGGDWGSIVTRFLANSPHCKIAHINFAPPRPPLWSIPALALENAGFKGTAPKALRWLGYHPQEVLGIQRALEYLEHGHAYVRIQSTQPSTLGYGLYDNPLGILSWILEKYHAWSDPRCPAFNDSNKDASPHSFITDQEILTTVMIYYLTSSIHTSFLPYKESGQMLSSPDWKLWQAAKHKPFGFFNFPFELAAGPRSWLTKYNLNWQFYKMHDYGGHFAAL</sequence>
<feature type="active site" description="Proton acceptor" evidence="4">
    <location>
        <position position="416"/>
    </location>
</feature>
<dbReference type="PANTHER" id="PTHR21661">
    <property type="entry name" value="EPOXIDE HYDROLASE 1-RELATED"/>
    <property type="match status" value="1"/>
</dbReference>
<keyword evidence="2" id="KW-0058">Aromatic hydrocarbons catabolism</keyword>
<dbReference type="Gene3D" id="3.40.50.1820">
    <property type="entry name" value="alpha/beta hydrolase"/>
    <property type="match status" value="1"/>
</dbReference>
<evidence type="ECO:0000259" key="6">
    <source>
        <dbReference type="Pfam" id="PF06441"/>
    </source>
</evidence>
<dbReference type="InterPro" id="IPR010497">
    <property type="entry name" value="Epoxide_hydro_N"/>
</dbReference>
<evidence type="ECO:0000256" key="4">
    <source>
        <dbReference type="PIRSR" id="PIRSR001112-1"/>
    </source>
</evidence>
<gene>
    <name evidence="7" type="ORF">SPSC_03207</name>
</gene>
<comment type="similarity">
    <text evidence="1">Belongs to the peptidase S33 family.</text>
</comment>
<dbReference type="PANTHER" id="PTHR21661:SF35">
    <property type="entry name" value="EPOXIDE HYDROLASE"/>
    <property type="match status" value="1"/>
</dbReference>
<feature type="region of interest" description="Disordered" evidence="5">
    <location>
        <begin position="59"/>
        <end position="78"/>
    </location>
</feature>
<reference evidence="7" key="1">
    <citation type="submission" date="2014-06" db="EMBL/GenBank/DDBJ databases">
        <authorList>
            <person name="Ju J."/>
            <person name="Zhang J."/>
        </authorList>
    </citation>
    <scope>NUCLEOTIDE SEQUENCE</scope>
    <source>
        <strain evidence="7">SscI8</strain>
    </source>
</reference>
<accession>A0A127Z793</accession>
<evidence type="ECO:0000256" key="3">
    <source>
        <dbReference type="ARBA" id="ARBA00022801"/>
    </source>
</evidence>
<evidence type="ECO:0000256" key="1">
    <source>
        <dbReference type="ARBA" id="ARBA00010088"/>
    </source>
</evidence>
<dbReference type="Pfam" id="PF06441">
    <property type="entry name" value="EHN"/>
    <property type="match status" value="1"/>
</dbReference>
<protein>
    <submittedName>
        <fullName evidence="7">Related to Epoxide hydrolase 1</fullName>
    </submittedName>
</protein>
<dbReference type="AlphaFoldDB" id="A0A127Z793"/>
<dbReference type="InterPro" id="IPR029058">
    <property type="entry name" value="AB_hydrolase_fold"/>
</dbReference>
<evidence type="ECO:0000256" key="5">
    <source>
        <dbReference type="SAM" id="MobiDB-lite"/>
    </source>
</evidence>
<dbReference type="OrthoDB" id="7130006at2759"/>
<dbReference type="PIRSF" id="PIRSF001112">
    <property type="entry name" value="Epoxide_hydrolase"/>
    <property type="match status" value="1"/>
</dbReference>
<dbReference type="InterPro" id="IPR016292">
    <property type="entry name" value="Epoxide_hydrolase"/>
</dbReference>
<evidence type="ECO:0000256" key="2">
    <source>
        <dbReference type="ARBA" id="ARBA00022797"/>
    </source>
</evidence>
<dbReference type="GO" id="GO:0097176">
    <property type="term" value="P:epoxide metabolic process"/>
    <property type="evidence" value="ECO:0007669"/>
    <property type="project" value="TreeGrafter"/>
</dbReference>
<dbReference type="InterPro" id="IPR000639">
    <property type="entry name" value="Epox_hydrolase-like"/>
</dbReference>
<name>A0A127Z793_9BASI</name>